<sequence precursor="true">MRYHSRQLFAFCLVLTGLTTSYVEADEPGGDNQPVVTYSTELNLGQDLGQNFGSLFELRDKNGAVIAGAGFMEVYNTRFRSDRHTLQFYVKPTQDSQQYQTERLPHPDLGCGIYLMDLNQTISAWGGDRTASLRTWSPKVKNWSAAHSPETGPLRSGDGQMRIGKGLLTFCSSTATYNDRVILSPPKVGRYYNFYYANGFLCFYYGNRSEQGGFTRVMACPWTPADQGPVDLTKAISIDCKYVGATPFAWGQFQKELLTVSNYGGVYAFDGKQWRTVKEASKKYSYQVYSMLNFRDRLLLAQYPSGELFEYRGGSEIKQLHGWPPRLPEVSPSAREAQTLAIYRGDLFAGVWPWGELWRYNEDENRWFSLGRMFSHPVAHKRTVHPYEEEAKAHNLVLNHWGQRVTGLVPLGDSLMVSTSTKGTYPWLEKYTFLTDDQRREYGTVLNFKMPGNLAAQIKWKDAPIQLEFVVEPQRLVIRQDGQELGSAPFSADDIKRLQTATLTWGNGIFGKLNGTLQNSKRK</sequence>
<dbReference type="AlphaFoldDB" id="A0A517VDK3"/>
<organism evidence="2 3">
    <name type="scientific">Gimesia algae</name>
    <dbReference type="NCBI Taxonomy" id="2527971"/>
    <lineage>
        <taxon>Bacteria</taxon>
        <taxon>Pseudomonadati</taxon>
        <taxon>Planctomycetota</taxon>
        <taxon>Planctomycetia</taxon>
        <taxon>Planctomycetales</taxon>
        <taxon>Planctomycetaceae</taxon>
        <taxon>Gimesia</taxon>
    </lineage>
</organism>
<accession>A0A517VDK3</accession>
<protein>
    <submittedName>
        <fullName evidence="2">Uncharacterized protein</fullName>
    </submittedName>
</protein>
<proteinExistence type="predicted"/>
<keyword evidence="3" id="KW-1185">Reference proteome</keyword>
<feature type="signal peptide" evidence="1">
    <location>
        <begin position="1"/>
        <end position="25"/>
    </location>
</feature>
<name>A0A517VDK3_9PLAN</name>
<evidence type="ECO:0000313" key="3">
    <source>
        <dbReference type="Proteomes" id="UP000316855"/>
    </source>
</evidence>
<evidence type="ECO:0000256" key="1">
    <source>
        <dbReference type="SAM" id="SignalP"/>
    </source>
</evidence>
<dbReference type="Proteomes" id="UP000316855">
    <property type="component" value="Chromosome"/>
</dbReference>
<keyword evidence="1" id="KW-0732">Signal</keyword>
<dbReference type="OrthoDB" id="258852at2"/>
<dbReference type="RefSeq" id="WP_145227681.1">
    <property type="nucleotide sequence ID" value="NZ_CP036343.1"/>
</dbReference>
<feature type="chain" id="PRO_5022083504" evidence="1">
    <location>
        <begin position="26"/>
        <end position="523"/>
    </location>
</feature>
<dbReference type="KEGG" id="gax:Pan161_27430"/>
<reference evidence="2 3" key="1">
    <citation type="submission" date="2019-02" db="EMBL/GenBank/DDBJ databases">
        <title>Deep-cultivation of Planctomycetes and their phenomic and genomic characterization uncovers novel biology.</title>
        <authorList>
            <person name="Wiegand S."/>
            <person name="Jogler M."/>
            <person name="Boedeker C."/>
            <person name="Pinto D."/>
            <person name="Vollmers J."/>
            <person name="Rivas-Marin E."/>
            <person name="Kohn T."/>
            <person name="Peeters S.H."/>
            <person name="Heuer A."/>
            <person name="Rast P."/>
            <person name="Oberbeckmann S."/>
            <person name="Bunk B."/>
            <person name="Jeske O."/>
            <person name="Meyerdierks A."/>
            <person name="Storesund J.E."/>
            <person name="Kallscheuer N."/>
            <person name="Luecker S."/>
            <person name="Lage O.M."/>
            <person name="Pohl T."/>
            <person name="Merkel B.J."/>
            <person name="Hornburger P."/>
            <person name="Mueller R.-W."/>
            <person name="Bruemmer F."/>
            <person name="Labrenz M."/>
            <person name="Spormann A.M."/>
            <person name="Op den Camp H."/>
            <person name="Overmann J."/>
            <person name="Amann R."/>
            <person name="Jetten M.S.M."/>
            <person name="Mascher T."/>
            <person name="Medema M.H."/>
            <person name="Devos D.P."/>
            <person name="Kaster A.-K."/>
            <person name="Ovreas L."/>
            <person name="Rohde M."/>
            <person name="Galperin M.Y."/>
            <person name="Jogler C."/>
        </authorList>
    </citation>
    <scope>NUCLEOTIDE SEQUENCE [LARGE SCALE GENOMIC DNA]</scope>
    <source>
        <strain evidence="2 3">Pan161</strain>
    </source>
</reference>
<dbReference type="EMBL" id="CP036343">
    <property type="protein sequence ID" value="QDT91088.1"/>
    <property type="molecule type" value="Genomic_DNA"/>
</dbReference>
<evidence type="ECO:0000313" key="2">
    <source>
        <dbReference type="EMBL" id="QDT91088.1"/>
    </source>
</evidence>
<gene>
    <name evidence="2" type="ORF">Pan161_27430</name>
</gene>